<feature type="coiled-coil region" evidence="1">
    <location>
        <begin position="1440"/>
        <end position="1481"/>
    </location>
</feature>
<dbReference type="OrthoDB" id="1939276at2759"/>
<dbReference type="Pfam" id="PF06721">
    <property type="entry name" value="DUF1204"/>
    <property type="match status" value="1"/>
</dbReference>
<feature type="domain" description="F-box" evidence="3">
    <location>
        <begin position="38"/>
        <end position="77"/>
    </location>
</feature>
<feature type="region of interest" description="Disordered" evidence="2">
    <location>
        <begin position="1210"/>
        <end position="1344"/>
    </location>
</feature>
<evidence type="ECO:0000256" key="1">
    <source>
        <dbReference type="SAM" id="Coils"/>
    </source>
</evidence>
<dbReference type="SMART" id="SM00256">
    <property type="entry name" value="FBOX"/>
    <property type="match status" value="2"/>
</dbReference>
<protein>
    <recommendedName>
        <fullName evidence="3">F-box domain-containing protein</fullName>
    </recommendedName>
</protein>
<evidence type="ECO:0000313" key="5">
    <source>
        <dbReference type="Proteomes" id="UP000694251"/>
    </source>
</evidence>
<evidence type="ECO:0000256" key="2">
    <source>
        <dbReference type="SAM" id="MobiDB-lite"/>
    </source>
</evidence>
<feature type="compositionally biased region" description="Basic and acidic residues" evidence="2">
    <location>
        <begin position="1241"/>
        <end position="1295"/>
    </location>
</feature>
<proteinExistence type="predicted"/>
<comment type="caution">
    <text evidence="4">The sequence shown here is derived from an EMBL/GenBank/DDBJ whole genome shotgun (WGS) entry which is preliminary data.</text>
</comment>
<accession>A0A8T2BTT2</accession>
<feature type="compositionally biased region" description="Basic and acidic residues" evidence="2">
    <location>
        <begin position="1324"/>
        <end position="1342"/>
    </location>
</feature>
<feature type="compositionally biased region" description="Basic and acidic residues" evidence="2">
    <location>
        <begin position="792"/>
        <end position="807"/>
    </location>
</feature>
<evidence type="ECO:0000313" key="4">
    <source>
        <dbReference type="EMBL" id="KAG7589073.1"/>
    </source>
</evidence>
<feature type="compositionally biased region" description="Basic residues" evidence="2">
    <location>
        <begin position="1143"/>
        <end position="1163"/>
    </location>
</feature>
<dbReference type="CDD" id="cd22160">
    <property type="entry name" value="F-box_AtFBL13-like"/>
    <property type="match status" value="2"/>
</dbReference>
<evidence type="ECO:0000259" key="3">
    <source>
        <dbReference type="SMART" id="SM00256"/>
    </source>
</evidence>
<dbReference type="EMBL" id="JAEFBJ010000007">
    <property type="protein sequence ID" value="KAG7589073.1"/>
    <property type="molecule type" value="Genomic_DNA"/>
</dbReference>
<feature type="compositionally biased region" description="Low complexity" evidence="2">
    <location>
        <begin position="831"/>
        <end position="845"/>
    </location>
</feature>
<feature type="coiled-coil region" evidence="1">
    <location>
        <begin position="1577"/>
        <end position="1604"/>
    </location>
</feature>
<dbReference type="PANTHER" id="PTHR31900">
    <property type="entry name" value="F-BOX/RNI SUPERFAMILY PROTEIN-RELATED"/>
    <property type="match status" value="1"/>
</dbReference>
<feature type="region of interest" description="Disordered" evidence="2">
    <location>
        <begin position="787"/>
        <end position="845"/>
    </location>
</feature>
<dbReference type="Pfam" id="PF00646">
    <property type="entry name" value="F-box"/>
    <property type="match status" value="2"/>
</dbReference>
<dbReference type="InterPro" id="IPR001810">
    <property type="entry name" value="F-box_dom"/>
</dbReference>
<reference evidence="4 5" key="1">
    <citation type="submission" date="2020-12" db="EMBL/GenBank/DDBJ databases">
        <title>Concerted genomic and epigenomic changes stabilize Arabidopsis allopolyploids.</title>
        <authorList>
            <person name="Chen Z."/>
        </authorList>
    </citation>
    <scope>NUCLEOTIDE SEQUENCE [LARGE SCALE GENOMIC DNA]</scope>
    <source>
        <strain evidence="4">As9502</strain>
        <tissue evidence="4">Leaf</tissue>
    </source>
</reference>
<dbReference type="Proteomes" id="UP000694251">
    <property type="component" value="Chromosome 7"/>
</dbReference>
<dbReference type="PANTHER" id="PTHR31900:SF33">
    <property type="entry name" value="PROTEIN WITH RNI-LIKE_FBD-LIKE DOMAIN"/>
    <property type="match status" value="1"/>
</dbReference>
<gene>
    <name evidence="4" type="ORF">ISN44_As07g013900</name>
</gene>
<keyword evidence="1" id="KW-0175">Coiled coil</keyword>
<sequence>MDEDRDKHVRTKRSGDEDGDNRVCTKRSGDEVDWVRDLPEALLCHVLLNLPTKDVVRNSVLSTKWRNLWRYVPGLELDGIDFTDYNTFVSFVDKFLSFNMESCLNNFRLSFYCVRDGDEETDNAHMARWINNFVKRKVQHLDLAWGGVEIPPILYKCESLVSLKLCCVILPNPEFVSLPSVKVMVLDLVKFANDLALEMLISGCLVLESLTLCRSHNDNVKVLRVSSQSLLSFTYYGPNTMGPENDELVVEIDAPKLEYLKLSHRLTSSFIIMNLSSLVEADIDIEFNFCFGKKFDPKNLPKREMIRNFLVGISGVQKMTIAACTLEIIYDYSRCEPLPLFRNLSSLSVEFYIHKWEILPLFLESCPNLKSLAVGSNTSRREGTSIISAPRCLLSSLEYMEEDGEKRVRIKRSCSPESSDKRSGDEVDWVRDLPESLLSHVLLNLPTKDVVKTSVLSSKWRYVWRYVPGLELDCRDFTEPNALVSFIDSFLSFNTDSYLKTCKLRIYCNIDGETYNAHMARWITAIVKRNVQHLDVAWPVVEIPRTLYKCESLVSLKLSEVTLPKTDFVSLPSVKVMVLDWVEFYNDLALEMLILGCSVLESLTLCRRSNDNVEVLRVSSKSLLSFNYNGSSNKSFRDDLVVVIDAPKLENLMLSHDITASFIIKNLSSLVEADIDIEFNYCRGKKFDPYDQSKREMIRNFLAGISSVKNMTIAACTVEVIYDYSRCETLPLFPNLSLLSVDFYDRRWEILPIFFESCPNLKSLVVESTYFPRKRTSIFSQPRRLLSSLDSGSRDSFSDHRQSRTTEDSAVQSVDRFLNESPSRRGRRSRSISTSASSAAESSADVAELHRRELLCRTGAAGPSATTRPVTAMCLRDEDSNAEPSDEDDVPLIRRKTALARVGPSSGAASAIPVRLDAVPNQPRGPAPGVADYLRPSSSTEESIELSLSFCDAPANIITMVPSASDRPWTSPPGYLCVYEKHITDCGLTFPIPAFLLQYASRRQMAFAQLSPAAIRNAYGLIRLAERCGVEPRCSLYEELTMKKNFGKSKPGLVYTQSSRTPKLVVGAKSKTNDWLRWYFFVKVNNESAGDIVVTNYHGWTVSPVRCPKIFDPYPEKLHDDVQKILAVCPYTWPGEEDPVRRPSSKPKGKSRRGGSSKTKKTNKNPGWLQSFPLFLHFLDERVYLFILLAALLRIMGKLNVDAVGDYSSRYKKRSSTTPGKTSREEDEAMALGQRLSLAEYEAKERERRPSGRHDRREGDRRDRRGHGDGGADRSDVRSDAERERREKEVAEARSAKLPVAETSQDVPLGGREVILYDDSQVEPTRKRAADESETVRSDPTKKQRTAWAPDYRWRYDYNGRDVHISTDSTSCAELFRKLHVGPSPFFELQDMWERTAYTDAAKKSVVAIGAIDRMAYMYERRLRVVAEQNTASKEHQKALAAEKQRADQASKGLESANSEVMLLREEVAKLKEERDGALADRERCLVELSQSRVDFKLYAEQSQAEEARLRGRRADYARIQVTKALKLAADQFQHRLDGIQRHLTTRDAANPRFLDYNQAVGSVNLLKTLAESGEIVLNSKDVIERLEADVEDLKNEVNAFEIADLEEGWADVRTFFADPLVVEEFAPSVVDTGEEIAIDVNAVDQVAAGSVAGDGNVRVGDPPQDEAAS</sequence>
<dbReference type="InterPro" id="IPR055411">
    <property type="entry name" value="LRR_FXL15/At3g58940/PEG3-like"/>
</dbReference>
<feature type="region of interest" description="Disordered" evidence="2">
    <location>
        <begin position="1"/>
        <end position="22"/>
    </location>
</feature>
<dbReference type="InterPro" id="IPR053781">
    <property type="entry name" value="F-box_AtFBL13-like"/>
</dbReference>
<name>A0A8T2BTT2_ARASU</name>
<feature type="region of interest" description="Disordered" evidence="2">
    <location>
        <begin position="1136"/>
        <end position="1164"/>
    </location>
</feature>
<organism evidence="4 5">
    <name type="scientific">Arabidopsis suecica</name>
    <name type="common">Swedish thale-cress</name>
    <name type="synonym">Cardaminopsis suecica</name>
    <dbReference type="NCBI Taxonomy" id="45249"/>
    <lineage>
        <taxon>Eukaryota</taxon>
        <taxon>Viridiplantae</taxon>
        <taxon>Streptophyta</taxon>
        <taxon>Embryophyta</taxon>
        <taxon>Tracheophyta</taxon>
        <taxon>Spermatophyta</taxon>
        <taxon>Magnoliopsida</taxon>
        <taxon>eudicotyledons</taxon>
        <taxon>Gunneridae</taxon>
        <taxon>Pentapetalae</taxon>
        <taxon>rosids</taxon>
        <taxon>malvids</taxon>
        <taxon>Brassicales</taxon>
        <taxon>Brassicaceae</taxon>
        <taxon>Camelineae</taxon>
        <taxon>Arabidopsis</taxon>
    </lineage>
</organism>
<keyword evidence="5" id="KW-1185">Reference proteome</keyword>
<dbReference type="Pfam" id="PF24758">
    <property type="entry name" value="LRR_At5g56370"/>
    <property type="match status" value="2"/>
</dbReference>
<dbReference type="InterPro" id="IPR009596">
    <property type="entry name" value="DUF1204"/>
</dbReference>
<feature type="domain" description="F-box" evidence="3">
    <location>
        <begin position="433"/>
        <end position="472"/>
    </location>
</feature>
<dbReference type="InterPro" id="IPR050232">
    <property type="entry name" value="FBL13/AtMIF1-like"/>
</dbReference>